<evidence type="ECO:0000313" key="3">
    <source>
        <dbReference type="Proteomes" id="UP001595387"/>
    </source>
</evidence>
<feature type="chain" id="PRO_5045219215" description="Small peptidoglycan-associated lipoprotein" evidence="1">
    <location>
        <begin position="29"/>
        <end position="126"/>
    </location>
</feature>
<keyword evidence="1" id="KW-0732">Signal</keyword>
<accession>A0ABV7ABM4</accession>
<dbReference type="Proteomes" id="UP001595387">
    <property type="component" value="Unassembled WGS sequence"/>
</dbReference>
<evidence type="ECO:0008006" key="4">
    <source>
        <dbReference type="Google" id="ProtNLM"/>
    </source>
</evidence>
<dbReference type="EMBL" id="JBHRRZ010000040">
    <property type="protein sequence ID" value="MFC2950250.1"/>
    <property type="molecule type" value="Genomic_DNA"/>
</dbReference>
<reference evidence="3" key="1">
    <citation type="journal article" date="2019" name="Int. J. Syst. Evol. Microbiol.">
        <title>The Global Catalogue of Microorganisms (GCM) 10K type strain sequencing project: providing services to taxonomists for standard genome sequencing and annotation.</title>
        <authorList>
            <consortium name="The Broad Institute Genomics Platform"/>
            <consortium name="The Broad Institute Genome Sequencing Center for Infectious Disease"/>
            <person name="Wu L."/>
            <person name="Ma J."/>
        </authorList>
    </citation>
    <scope>NUCLEOTIDE SEQUENCE [LARGE SCALE GENOMIC DNA]</scope>
    <source>
        <strain evidence="3">KCTC 13193</strain>
    </source>
</reference>
<dbReference type="PROSITE" id="PS51257">
    <property type="entry name" value="PROKAR_LIPOPROTEIN"/>
    <property type="match status" value="1"/>
</dbReference>
<dbReference type="RefSeq" id="WP_390308365.1">
    <property type="nucleotide sequence ID" value="NZ_JBHRRZ010000040.1"/>
</dbReference>
<gene>
    <name evidence="2" type="ORF">ACFODW_18145</name>
</gene>
<organism evidence="2 3">
    <name type="scientific">Virgibacillus sediminis</name>
    <dbReference type="NCBI Taxonomy" id="202260"/>
    <lineage>
        <taxon>Bacteria</taxon>
        <taxon>Bacillati</taxon>
        <taxon>Bacillota</taxon>
        <taxon>Bacilli</taxon>
        <taxon>Bacillales</taxon>
        <taxon>Bacillaceae</taxon>
        <taxon>Virgibacillus</taxon>
    </lineage>
</organism>
<evidence type="ECO:0000256" key="1">
    <source>
        <dbReference type="SAM" id="SignalP"/>
    </source>
</evidence>
<feature type="signal peptide" evidence="1">
    <location>
        <begin position="1"/>
        <end position="28"/>
    </location>
</feature>
<sequence>MSRIRRLLFVTAITLLFFATGCQSPKSAVEVISFQPSDYEVLFYSNSPDDGALEDKYKDAIIDLKAKYPDQFENMKAFTEDISNLKVSGSKEGPNLLILKDGDTVSHLNGDQPKQEILNHLEYTLE</sequence>
<comment type="caution">
    <text evidence="2">The sequence shown here is derived from an EMBL/GenBank/DDBJ whole genome shotgun (WGS) entry which is preliminary data.</text>
</comment>
<keyword evidence="3" id="KW-1185">Reference proteome</keyword>
<proteinExistence type="predicted"/>
<name>A0ABV7ABM4_9BACI</name>
<evidence type="ECO:0000313" key="2">
    <source>
        <dbReference type="EMBL" id="MFC2950250.1"/>
    </source>
</evidence>
<protein>
    <recommendedName>
        <fullName evidence="4">Small peptidoglycan-associated lipoprotein</fullName>
    </recommendedName>
</protein>